<dbReference type="Proteomes" id="UP001516023">
    <property type="component" value="Unassembled WGS sequence"/>
</dbReference>
<accession>A0ABD3QJX3</accession>
<keyword evidence="3" id="KW-1185">Reference proteome</keyword>
<protein>
    <submittedName>
        <fullName evidence="2">Uncharacterized protein</fullName>
    </submittedName>
</protein>
<evidence type="ECO:0000313" key="2">
    <source>
        <dbReference type="EMBL" id="KAL3800682.1"/>
    </source>
</evidence>
<name>A0ABD3QJX3_9STRA</name>
<proteinExistence type="predicted"/>
<evidence type="ECO:0000256" key="1">
    <source>
        <dbReference type="SAM" id="MobiDB-lite"/>
    </source>
</evidence>
<reference evidence="2 3" key="1">
    <citation type="journal article" date="2020" name="G3 (Bethesda)">
        <title>Improved Reference Genome for Cyclotella cryptica CCMP332, a Model for Cell Wall Morphogenesis, Salinity Adaptation, and Lipid Production in Diatoms (Bacillariophyta).</title>
        <authorList>
            <person name="Roberts W.R."/>
            <person name="Downey K.M."/>
            <person name="Ruck E.C."/>
            <person name="Traller J.C."/>
            <person name="Alverson A.J."/>
        </authorList>
    </citation>
    <scope>NUCLEOTIDE SEQUENCE [LARGE SCALE GENOMIC DNA]</scope>
    <source>
        <strain evidence="2 3">CCMP332</strain>
    </source>
</reference>
<evidence type="ECO:0000313" key="3">
    <source>
        <dbReference type="Proteomes" id="UP001516023"/>
    </source>
</evidence>
<dbReference type="EMBL" id="JABMIG020000031">
    <property type="protein sequence ID" value="KAL3800682.1"/>
    <property type="molecule type" value="Genomic_DNA"/>
</dbReference>
<feature type="compositionally biased region" description="Polar residues" evidence="1">
    <location>
        <begin position="1"/>
        <end position="11"/>
    </location>
</feature>
<comment type="caution">
    <text evidence="2">The sequence shown here is derived from an EMBL/GenBank/DDBJ whole genome shotgun (WGS) entry which is preliminary data.</text>
</comment>
<dbReference type="AlphaFoldDB" id="A0ABD3QJX3"/>
<feature type="compositionally biased region" description="Low complexity" evidence="1">
    <location>
        <begin position="14"/>
        <end position="23"/>
    </location>
</feature>
<gene>
    <name evidence="2" type="ORF">HJC23_006144</name>
</gene>
<sequence>MAPIQQMTSPVPLSDDNNNNNSNQEALIEALSIEWGQHSLTTKSHRELIQSIVTQQKEQVSNLMECQMEN</sequence>
<organism evidence="2 3">
    <name type="scientific">Cyclotella cryptica</name>
    <dbReference type="NCBI Taxonomy" id="29204"/>
    <lineage>
        <taxon>Eukaryota</taxon>
        <taxon>Sar</taxon>
        <taxon>Stramenopiles</taxon>
        <taxon>Ochrophyta</taxon>
        <taxon>Bacillariophyta</taxon>
        <taxon>Coscinodiscophyceae</taxon>
        <taxon>Thalassiosirophycidae</taxon>
        <taxon>Stephanodiscales</taxon>
        <taxon>Stephanodiscaceae</taxon>
        <taxon>Cyclotella</taxon>
    </lineage>
</organism>
<feature type="region of interest" description="Disordered" evidence="1">
    <location>
        <begin position="1"/>
        <end position="24"/>
    </location>
</feature>